<dbReference type="InterPro" id="IPR037867">
    <property type="entry name" value="Swd2/WDR82"/>
</dbReference>
<dbReference type="Pfam" id="PF00400">
    <property type="entry name" value="WD40"/>
    <property type="match status" value="2"/>
</dbReference>
<dbReference type="GO" id="GO:0006353">
    <property type="term" value="P:DNA-templated transcription termination"/>
    <property type="evidence" value="ECO:0007669"/>
    <property type="project" value="UniProtKB-KW"/>
</dbReference>
<dbReference type="SMART" id="SM00320">
    <property type="entry name" value="WD40"/>
    <property type="match status" value="5"/>
</dbReference>
<keyword evidence="5" id="KW-0677">Repeat</keyword>
<accession>A0A0X3NLR3</accession>
<dbReference type="PANTHER" id="PTHR19861">
    <property type="entry name" value="WD40 REPEAT PROTEIN SWD2"/>
    <property type="match status" value="1"/>
</dbReference>
<dbReference type="PANTHER" id="PTHR19861:SF0">
    <property type="entry name" value="WD REPEAT-CONTAINING PROTEIN 82"/>
    <property type="match status" value="1"/>
</dbReference>
<dbReference type="PROSITE" id="PS50082">
    <property type="entry name" value="WD_REPEATS_2"/>
    <property type="match status" value="2"/>
</dbReference>
<dbReference type="InterPro" id="IPR015943">
    <property type="entry name" value="WD40/YVTN_repeat-like_dom_sf"/>
</dbReference>
<dbReference type="GO" id="GO:0003682">
    <property type="term" value="F:chromatin binding"/>
    <property type="evidence" value="ECO:0007669"/>
    <property type="project" value="TreeGrafter"/>
</dbReference>
<name>A0A0X3NLR3_SCHSO</name>
<evidence type="ECO:0000313" key="10">
    <source>
        <dbReference type="EMBL" id="JAP40200.1"/>
    </source>
</evidence>
<dbReference type="GO" id="GO:0048188">
    <property type="term" value="C:Set1C/COMPASS complex"/>
    <property type="evidence" value="ECO:0007669"/>
    <property type="project" value="TreeGrafter"/>
</dbReference>
<evidence type="ECO:0000256" key="2">
    <source>
        <dbReference type="ARBA" id="ARBA00005616"/>
    </source>
</evidence>
<comment type="similarity">
    <text evidence="2">Belongs to the WD repeat SWD2 family.</text>
</comment>
<sequence length="324" mass="35862">MKLTQSAIKSFKPVKYFKENFDKINSLSYTDSGEFIISSSDDEQMIIYDCTSGTPKRTLNSKKYGVNLIQFTHSPTTAIHASTKVDDTIRYLSLHDNKYIRYFQSHTKRVVCLCMSPIDDAFLSGALDRTVRLWDLRSQNCHGVMHVAGRPTAAFDPEGLIFAAGINSECVKLYDLRSFDKGPFATFKLAVDVPGCEWTGLKFSPDGKTLLITTNGNNLWLMDAFSGAHLHTFTIPGGNPERLPVDACFAPNSQFVISTSPTDGYLHIWALETGGGALIASLPSFETASQMANPTLHCVLFNPRFAMLATGSQQTSFWLPNIDE</sequence>
<protein>
    <submittedName>
        <fullName evidence="10">WD repeat-containing protein 82</fullName>
    </submittedName>
</protein>
<dbReference type="InterPro" id="IPR036322">
    <property type="entry name" value="WD40_repeat_dom_sf"/>
</dbReference>
<gene>
    <name evidence="10" type="primary">WDR82</name>
    <name evidence="10" type="ORF">TR102878</name>
</gene>
<dbReference type="EMBL" id="GEEE01023025">
    <property type="protein sequence ID" value="JAP40200.1"/>
    <property type="molecule type" value="Transcribed_RNA"/>
</dbReference>
<keyword evidence="7" id="KW-0804">Transcription</keyword>
<evidence type="ECO:0000256" key="3">
    <source>
        <dbReference type="ARBA" id="ARBA00022472"/>
    </source>
</evidence>
<dbReference type="GO" id="GO:0032785">
    <property type="term" value="P:negative regulation of DNA-templated transcription, elongation"/>
    <property type="evidence" value="ECO:0007669"/>
    <property type="project" value="UniProtKB-ARBA"/>
</dbReference>
<evidence type="ECO:0000256" key="6">
    <source>
        <dbReference type="ARBA" id="ARBA00023015"/>
    </source>
</evidence>
<evidence type="ECO:0000256" key="4">
    <source>
        <dbReference type="ARBA" id="ARBA00022574"/>
    </source>
</evidence>
<evidence type="ECO:0000256" key="8">
    <source>
        <dbReference type="ARBA" id="ARBA00023242"/>
    </source>
</evidence>
<organism evidence="10">
    <name type="scientific">Schistocephalus solidus</name>
    <name type="common">Tapeworm</name>
    <dbReference type="NCBI Taxonomy" id="70667"/>
    <lineage>
        <taxon>Eukaryota</taxon>
        <taxon>Metazoa</taxon>
        <taxon>Spiralia</taxon>
        <taxon>Lophotrochozoa</taxon>
        <taxon>Platyhelminthes</taxon>
        <taxon>Cestoda</taxon>
        <taxon>Eucestoda</taxon>
        <taxon>Diphyllobothriidea</taxon>
        <taxon>Diphyllobothriidae</taxon>
        <taxon>Schistocephalus</taxon>
    </lineage>
</organism>
<evidence type="ECO:0000256" key="9">
    <source>
        <dbReference type="PROSITE-ProRule" id="PRU00221"/>
    </source>
</evidence>
<evidence type="ECO:0000256" key="7">
    <source>
        <dbReference type="ARBA" id="ARBA00023163"/>
    </source>
</evidence>
<keyword evidence="4 9" id="KW-0853">WD repeat</keyword>
<dbReference type="InterPro" id="IPR001680">
    <property type="entry name" value="WD40_rpt"/>
</dbReference>
<feature type="repeat" description="WD" evidence="9">
    <location>
        <begin position="17"/>
        <end position="58"/>
    </location>
</feature>
<keyword evidence="6" id="KW-0805">Transcription regulation</keyword>
<evidence type="ECO:0000256" key="5">
    <source>
        <dbReference type="ARBA" id="ARBA00022737"/>
    </source>
</evidence>
<feature type="repeat" description="WD" evidence="9">
    <location>
        <begin position="103"/>
        <end position="144"/>
    </location>
</feature>
<evidence type="ECO:0000256" key="1">
    <source>
        <dbReference type="ARBA" id="ARBA00004123"/>
    </source>
</evidence>
<dbReference type="AlphaFoldDB" id="A0A0X3NLR3"/>
<keyword evidence="8" id="KW-0539">Nucleus</keyword>
<dbReference type="GO" id="GO:0071027">
    <property type="term" value="P:nuclear RNA surveillance"/>
    <property type="evidence" value="ECO:0007669"/>
    <property type="project" value="UniProtKB-ARBA"/>
</dbReference>
<proteinExistence type="inferred from homology"/>
<comment type="subcellular location">
    <subcellularLocation>
        <location evidence="1">Nucleus</location>
    </subcellularLocation>
</comment>
<dbReference type="FunFam" id="2.130.10.10:FF:000065">
    <property type="entry name" value="WD repeat-containing protein 82"/>
    <property type="match status" value="1"/>
</dbReference>
<dbReference type="PROSITE" id="PS50294">
    <property type="entry name" value="WD_REPEATS_REGION"/>
    <property type="match status" value="1"/>
</dbReference>
<dbReference type="Gene3D" id="2.130.10.10">
    <property type="entry name" value="YVTN repeat-like/Quinoprotein amine dehydrogenase"/>
    <property type="match status" value="1"/>
</dbReference>
<reference evidence="10" key="1">
    <citation type="submission" date="2016-01" db="EMBL/GenBank/DDBJ databases">
        <title>Reference transcriptome for the parasite Schistocephalus solidus: insights into the molecular evolution of parasitism.</title>
        <authorList>
            <person name="Hebert F.O."/>
            <person name="Grambauer S."/>
            <person name="Barber I."/>
            <person name="Landry C.R."/>
            <person name="Aubin-Horth N."/>
        </authorList>
    </citation>
    <scope>NUCLEOTIDE SEQUENCE</scope>
</reference>
<dbReference type="SUPFAM" id="SSF50978">
    <property type="entry name" value="WD40 repeat-like"/>
    <property type="match status" value="1"/>
</dbReference>
<keyword evidence="3" id="KW-0806">Transcription termination</keyword>